<dbReference type="SUPFAM" id="SSF75553">
    <property type="entry name" value="Smc hinge domain"/>
    <property type="match status" value="1"/>
</dbReference>
<keyword evidence="2 7" id="KW-0963">Cytoplasm</keyword>
<dbReference type="Gene3D" id="3.40.50.300">
    <property type="entry name" value="P-loop containing nucleotide triphosphate hydrolases"/>
    <property type="match status" value="2"/>
</dbReference>
<feature type="binding site" evidence="7">
    <location>
        <begin position="32"/>
        <end position="39"/>
    </location>
    <ligand>
        <name>ATP</name>
        <dbReference type="ChEBI" id="CHEBI:30616"/>
    </ligand>
</feature>
<dbReference type="GO" id="GO:0003677">
    <property type="term" value="F:DNA binding"/>
    <property type="evidence" value="ECO:0007669"/>
    <property type="project" value="UniProtKB-UniRule"/>
</dbReference>
<dbReference type="Proteomes" id="UP000563523">
    <property type="component" value="Unassembled WGS sequence"/>
</dbReference>
<comment type="function">
    <text evidence="7">Required for chromosome condensation and partitioning.</text>
</comment>
<dbReference type="GO" id="GO:0006260">
    <property type="term" value="P:DNA replication"/>
    <property type="evidence" value="ECO:0007669"/>
    <property type="project" value="UniProtKB-UniRule"/>
</dbReference>
<evidence type="ECO:0000313" key="10">
    <source>
        <dbReference type="Proteomes" id="UP000563523"/>
    </source>
</evidence>
<dbReference type="NCBIfam" id="TIGR02168">
    <property type="entry name" value="SMC_prok_B"/>
    <property type="match status" value="1"/>
</dbReference>
<keyword evidence="5 7" id="KW-0175">Coiled coil</keyword>
<protein>
    <recommendedName>
        <fullName evidence="7">Chromosome partition protein Smc</fullName>
    </recommendedName>
</protein>
<feature type="domain" description="SMC hinge" evidence="8">
    <location>
        <begin position="517"/>
        <end position="636"/>
    </location>
</feature>
<dbReference type="Gene3D" id="1.20.1060.20">
    <property type="match status" value="1"/>
</dbReference>
<dbReference type="GO" id="GO:0005694">
    <property type="term" value="C:chromosome"/>
    <property type="evidence" value="ECO:0007669"/>
    <property type="project" value="InterPro"/>
</dbReference>
<evidence type="ECO:0000256" key="2">
    <source>
        <dbReference type="ARBA" id="ARBA00022490"/>
    </source>
</evidence>
<dbReference type="EMBL" id="JABZEC010000006">
    <property type="protein sequence ID" value="NVY96982.1"/>
    <property type="molecule type" value="Genomic_DNA"/>
</dbReference>
<keyword evidence="4 7" id="KW-0067">ATP-binding</keyword>
<dbReference type="RefSeq" id="WP_176943134.1">
    <property type="nucleotide sequence ID" value="NZ_JABZEC010000006.1"/>
</dbReference>
<dbReference type="AlphaFoldDB" id="A0A850R8D5"/>
<reference evidence="9 10" key="1">
    <citation type="submission" date="2020-06" db="EMBL/GenBank/DDBJ databases">
        <authorList>
            <person name="Kang J."/>
        </authorList>
    </citation>
    <scope>NUCLEOTIDE SEQUENCE [LARGE SCALE GENOMIC DNA]</scope>
    <source>
        <strain evidence="9 10">DCY120</strain>
    </source>
</reference>
<dbReference type="GO" id="GO:0030261">
    <property type="term" value="P:chromosome condensation"/>
    <property type="evidence" value="ECO:0007669"/>
    <property type="project" value="InterPro"/>
</dbReference>
<accession>A0A850R8D5</accession>
<dbReference type="InterPro" id="IPR036277">
    <property type="entry name" value="SMC_hinge_sf"/>
</dbReference>
<keyword evidence="3 7" id="KW-0547">Nucleotide-binding</keyword>
<gene>
    <name evidence="7 9" type="primary">smc</name>
    <name evidence="9" type="ORF">HU830_07435</name>
</gene>
<dbReference type="SMART" id="SM00968">
    <property type="entry name" value="SMC_hinge"/>
    <property type="match status" value="1"/>
</dbReference>
<evidence type="ECO:0000313" key="9">
    <source>
        <dbReference type="EMBL" id="NVY96982.1"/>
    </source>
</evidence>
<dbReference type="SUPFAM" id="SSF52540">
    <property type="entry name" value="P-loop containing nucleoside triphosphate hydrolases"/>
    <property type="match status" value="2"/>
</dbReference>
<comment type="similarity">
    <text evidence="7">Belongs to the SMC family.</text>
</comment>
<dbReference type="InterPro" id="IPR024704">
    <property type="entry name" value="SMC"/>
</dbReference>
<evidence type="ECO:0000256" key="4">
    <source>
        <dbReference type="ARBA" id="ARBA00022840"/>
    </source>
</evidence>
<dbReference type="GO" id="GO:0005737">
    <property type="term" value="C:cytoplasm"/>
    <property type="evidence" value="ECO:0007669"/>
    <property type="project" value="UniProtKB-SubCell"/>
</dbReference>
<dbReference type="PANTHER" id="PTHR43977">
    <property type="entry name" value="STRUCTURAL MAINTENANCE OF CHROMOSOMES PROTEIN 3"/>
    <property type="match status" value="1"/>
</dbReference>
<feature type="coiled-coil region" evidence="7">
    <location>
        <begin position="677"/>
        <end position="781"/>
    </location>
</feature>
<feature type="coiled-coil region" evidence="7">
    <location>
        <begin position="821"/>
        <end position="946"/>
    </location>
</feature>
<name>A0A850R8D5_9LACO</name>
<dbReference type="PIRSF" id="PIRSF005719">
    <property type="entry name" value="SMC"/>
    <property type="match status" value="1"/>
</dbReference>
<dbReference type="Gene3D" id="3.30.70.1620">
    <property type="match status" value="1"/>
</dbReference>
<dbReference type="CDD" id="cd03278">
    <property type="entry name" value="ABC_SMC_barmotin"/>
    <property type="match status" value="2"/>
</dbReference>
<dbReference type="InterPro" id="IPR010935">
    <property type="entry name" value="SMC_hinge"/>
</dbReference>
<keyword evidence="10" id="KW-1185">Reference proteome</keyword>
<keyword evidence="6 7" id="KW-0238">DNA-binding</keyword>
<feature type="coiled-coil region" evidence="7">
    <location>
        <begin position="167"/>
        <end position="366"/>
    </location>
</feature>
<dbReference type="HAMAP" id="MF_01894">
    <property type="entry name" value="Smc_prok"/>
    <property type="match status" value="1"/>
</dbReference>
<proteinExistence type="inferred from homology"/>
<dbReference type="GO" id="GO:0007062">
    <property type="term" value="P:sister chromatid cohesion"/>
    <property type="evidence" value="ECO:0007669"/>
    <property type="project" value="InterPro"/>
</dbReference>
<comment type="subunit">
    <text evidence="7">Homodimer.</text>
</comment>
<evidence type="ECO:0000256" key="3">
    <source>
        <dbReference type="ARBA" id="ARBA00022741"/>
    </source>
</evidence>
<dbReference type="FunFam" id="3.40.50.300:FF:000901">
    <property type="entry name" value="Chromosome partition protein Smc"/>
    <property type="match status" value="1"/>
</dbReference>
<evidence type="ECO:0000256" key="6">
    <source>
        <dbReference type="ARBA" id="ARBA00023125"/>
    </source>
</evidence>
<dbReference type="InterPro" id="IPR003395">
    <property type="entry name" value="RecF/RecN/SMC_N"/>
</dbReference>
<sequence>MTLVALQINGFKSFGEKTKFHFEPGITGIIGPNGSGKSNVIDAIRWVMGEQSAKNLRGEKMQDIIFAGSSSKAAVNRAEVLLQFDNHDRRIALNRDQVEVRRRLFRNGTSEFLINNQKVRLKDVTDLFLDSGLGRHSLAIISQGQVEAIFNSNPVERRSIIEEPAGVAHFRLRKQEAQQQLEQTDANLYRVADITQELARQVEPLKQQASLARDYQTQKKQFAELEQNILAVEIQNLAQQKEDLAQKNQRLTRQKQAVQERVQADQTAVTENRTQSQQLTSAIDTQQEQLTNLSRQLEVLKGQQALAIERSDFNSNNQQQLRVRCEKLQQQAQKTRQTRQQQAAQITATSEQLAKLELDLKQIQADFTNDPEQIATKIKTLQATYIELVQQQTSQKNQQEYLTVQLDHEQKSAQQLQEKVQLQEERVRVQADQVQTLQKQGLVQQKEVQQAQTEHQQQVTKTQRNSQQVQSYQREYYGQLQKLQQLQANQRSLQQVIEQHQGFYQGVRAILSAPQLRGIVGVLADLIQVPERYQVALQSAAGAQLQSIVTVDQTAARQAITFLRQHKAGRATFLPRSVIKSRRLNESELRNLKAQDYFLGLASDLIQAPSELQAIVEHIFGRLLVVQDMKAAVVASNLSQQRFRIVTLQGDLINPGGAMTGGQVKTKGALLSQHSQLDHLTESLQVAQKQLVAVKKQWQEAQSKQEQLQRQTELAQQSLQKAIQEQQERSGQFKFQQQELQTLQKQAEELQAAVQANKNKQQQLEQQAQQSSEQQTHLQQKITQNQAQLKQQQALLTDFDEQERLYQRQVQHYQTQITLTKKELQNEQKLAQYSQTELEQQEEQVRQLMQQLQQLNSDHNQLATSHQDVQKQITELQGQVTRLREKLQEQQQDRQELLNQASALAQHLQQALAQQAQAGEEQETVAIELATQQSQLSHKVNQLEQNYHLSYEAALQQVPQQDWSLEKAQSQVKLLKLGLDDLGPVNLAAIEDYEQVKERYDFLQQQQEDLLTARKQLTGTIHEMDQEVSRRFQAMFEQVAAAFAKIFPQMFGGGKARLILTDEHDLLNSGIEIIAQPPGKKFRQLSLLSGGERALTAITLLFAILKVQPVPFCVLDEAEASLDDANVERFANYLRHYDDQTQFIIITHRKGTMMHVKRLYGITMQDYGVSKVVTTQLNLAENEVS</sequence>
<comment type="domain">
    <text evidence="7">Contains large globular domains required for ATP hydrolysis at each terminus and a third globular domain forming a flexible hinge near the middle of the molecule. These domains are separated by coiled-coil structures.</text>
</comment>
<comment type="caution">
    <text evidence="9">The sequence shown here is derived from an EMBL/GenBank/DDBJ whole genome shotgun (WGS) entry which is preliminary data.</text>
</comment>
<dbReference type="InterPro" id="IPR027417">
    <property type="entry name" value="P-loop_NTPase"/>
</dbReference>
<dbReference type="Pfam" id="PF06470">
    <property type="entry name" value="SMC_hinge"/>
    <property type="match status" value="1"/>
</dbReference>
<dbReference type="Pfam" id="PF02463">
    <property type="entry name" value="SMC_N"/>
    <property type="match status" value="2"/>
</dbReference>
<feature type="coiled-coil region" evidence="7">
    <location>
        <begin position="406"/>
        <end position="440"/>
    </location>
</feature>
<evidence type="ECO:0000256" key="7">
    <source>
        <dbReference type="HAMAP-Rule" id="MF_01894"/>
    </source>
</evidence>
<dbReference type="GO" id="GO:0005524">
    <property type="term" value="F:ATP binding"/>
    <property type="evidence" value="ECO:0007669"/>
    <property type="project" value="UniProtKB-UniRule"/>
</dbReference>
<comment type="subcellular location">
    <subcellularLocation>
        <location evidence="1 7">Cytoplasm</location>
    </subcellularLocation>
</comment>
<dbReference type="InterPro" id="IPR011890">
    <property type="entry name" value="SMC_prok"/>
</dbReference>
<organism evidence="9 10">
    <name type="scientific">Bombilactobacillus apium</name>
    <dbReference type="NCBI Taxonomy" id="2675299"/>
    <lineage>
        <taxon>Bacteria</taxon>
        <taxon>Bacillati</taxon>
        <taxon>Bacillota</taxon>
        <taxon>Bacilli</taxon>
        <taxon>Lactobacillales</taxon>
        <taxon>Lactobacillaceae</taxon>
        <taxon>Bombilactobacillus</taxon>
    </lineage>
</organism>
<evidence type="ECO:0000259" key="8">
    <source>
        <dbReference type="SMART" id="SM00968"/>
    </source>
</evidence>
<feature type="coiled-coil region" evidence="7">
    <location>
        <begin position="986"/>
        <end position="1013"/>
    </location>
</feature>
<evidence type="ECO:0000256" key="5">
    <source>
        <dbReference type="ARBA" id="ARBA00023054"/>
    </source>
</evidence>
<dbReference type="GO" id="GO:0016887">
    <property type="term" value="F:ATP hydrolysis activity"/>
    <property type="evidence" value="ECO:0007669"/>
    <property type="project" value="InterPro"/>
</dbReference>
<evidence type="ECO:0000256" key="1">
    <source>
        <dbReference type="ARBA" id="ARBA00004496"/>
    </source>
</evidence>
<dbReference type="GO" id="GO:0007059">
    <property type="term" value="P:chromosome segregation"/>
    <property type="evidence" value="ECO:0007669"/>
    <property type="project" value="UniProtKB-UniRule"/>
</dbReference>